<reference evidence="6 7" key="1">
    <citation type="journal article" date="2020" name="Nature">
        <title>Six reference-quality genomes reveal evolution of bat adaptations.</title>
        <authorList>
            <person name="Jebb D."/>
            <person name="Huang Z."/>
            <person name="Pippel M."/>
            <person name="Hughes G.M."/>
            <person name="Lavrichenko K."/>
            <person name="Devanna P."/>
            <person name="Winkler S."/>
            <person name="Jermiin L.S."/>
            <person name="Skirmuntt E.C."/>
            <person name="Katzourakis A."/>
            <person name="Burkitt-Gray L."/>
            <person name="Ray D.A."/>
            <person name="Sullivan K.A.M."/>
            <person name="Roscito J.G."/>
            <person name="Kirilenko B.M."/>
            <person name="Davalos L.M."/>
            <person name="Corthals A.P."/>
            <person name="Power M.L."/>
            <person name="Jones G."/>
            <person name="Ransome R.D."/>
            <person name="Dechmann D.K.N."/>
            <person name="Locatelli A.G."/>
            <person name="Puechmaille S.J."/>
            <person name="Fedrigo O."/>
            <person name="Jarvis E.D."/>
            <person name="Hiller M."/>
            <person name="Vernes S.C."/>
            <person name="Myers E.W."/>
            <person name="Teeling E.C."/>
        </authorList>
    </citation>
    <scope>NUCLEOTIDE SEQUENCE [LARGE SCALE GENOMIC DNA]</scope>
    <source>
        <strain evidence="6">MRouAeg1</strain>
        <tissue evidence="6">Muscle</tissue>
    </source>
</reference>
<keyword evidence="7" id="KW-1185">Reference proteome</keyword>
<organism evidence="6 7">
    <name type="scientific">Rousettus aegyptiacus</name>
    <name type="common">Egyptian fruit bat</name>
    <name type="synonym">Pteropus aegyptiacus</name>
    <dbReference type="NCBI Taxonomy" id="9407"/>
    <lineage>
        <taxon>Eukaryota</taxon>
        <taxon>Metazoa</taxon>
        <taxon>Chordata</taxon>
        <taxon>Craniata</taxon>
        <taxon>Vertebrata</taxon>
        <taxon>Euteleostomi</taxon>
        <taxon>Mammalia</taxon>
        <taxon>Eutheria</taxon>
        <taxon>Laurasiatheria</taxon>
        <taxon>Chiroptera</taxon>
        <taxon>Yinpterochiroptera</taxon>
        <taxon>Pteropodoidea</taxon>
        <taxon>Pteropodidae</taxon>
        <taxon>Rousettinae</taxon>
        <taxon>Rousettus</taxon>
    </lineage>
</organism>
<proteinExistence type="inferred from homology"/>
<evidence type="ECO:0000256" key="2">
    <source>
        <dbReference type="ARBA" id="ARBA00022980"/>
    </source>
</evidence>
<dbReference type="Proteomes" id="UP000593571">
    <property type="component" value="Unassembled WGS sequence"/>
</dbReference>
<evidence type="ECO:0000256" key="5">
    <source>
        <dbReference type="ARBA" id="ARBA00035403"/>
    </source>
</evidence>
<dbReference type="GO" id="GO:1990904">
    <property type="term" value="C:ribonucleoprotein complex"/>
    <property type="evidence" value="ECO:0007669"/>
    <property type="project" value="UniProtKB-KW"/>
</dbReference>
<dbReference type="GO" id="GO:0006412">
    <property type="term" value="P:translation"/>
    <property type="evidence" value="ECO:0007669"/>
    <property type="project" value="InterPro"/>
</dbReference>
<dbReference type="SMART" id="SM01405">
    <property type="entry name" value="Ribosomal_S6e"/>
    <property type="match status" value="1"/>
</dbReference>
<comment type="similarity">
    <text evidence="1">Belongs to the eukaryotic ribosomal protein eS6 family.</text>
</comment>
<dbReference type="AlphaFoldDB" id="A0A7J8GBB8"/>
<comment type="caution">
    <text evidence="6">The sequence shown here is derived from an EMBL/GenBank/DDBJ whole genome shotgun (WGS) entry which is preliminary data.</text>
</comment>
<dbReference type="Pfam" id="PF01092">
    <property type="entry name" value="Ribosomal_S6e"/>
    <property type="match status" value="1"/>
</dbReference>
<name>A0A7J8GBB8_ROUAE</name>
<dbReference type="GO" id="GO:0003735">
    <property type="term" value="F:structural constituent of ribosome"/>
    <property type="evidence" value="ECO:0007669"/>
    <property type="project" value="InterPro"/>
</dbReference>
<evidence type="ECO:0000313" key="6">
    <source>
        <dbReference type="EMBL" id="KAF6457128.1"/>
    </source>
</evidence>
<keyword evidence="3" id="KW-0687">Ribonucleoprotein</keyword>
<evidence type="ECO:0000256" key="1">
    <source>
        <dbReference type="ARBA" id="ARBA00009312"/>
    </source>
</evidence>
<sequence length="127" mass="14145">MATEVAADALGEEWKCYVVRISGGNNKQGFSMKQGVLTHGCVHLLLSKGHCCYTPRRTGEREYRYVQGCMVDANLSVFDLVIEKKEEKYIPGLTDTILCLITWGPKELVESANLSISLKKMMSANLL</sequence>
<dbReference type="InterPro" id="IPR001377">
    <property type="entry name" value="Ribosomal_eS6"/>
</dbReference>
<dbReference type="EMBL" id="JACASE010000006">
    <property type="protein sequence ID" value="KAF6457128.1"/>
    <property type="molecule type" value="Genomic_DNA"/>
</dbReference>
<keyword evidence="2" id="KW-0689">Ribosomal protein</keyword>
<gene>
    <name evidence="6" type="ORF">HJG63_011686</name>
</gene>
<evidence type="ECO:0000256" key="3">
    <source>
        <dbReference type="ARBA" id="ARBA00023274"/>
    </source>
</evidence>
<protein>
    <recommendedName>
        <fullName evidence="4">Small ribosomal subunit protein eS6</fullName>
    </recommendedName>
    <alternativeName>
        <fullName evidence="5">40S ribosomal protein S6</fullName>
    </alternativeName>
</protein>
<evidence type="ECO:0000256" key="4">
    <source>
        <dbReference type="ARBA" id="ARBA00035278"/>
    </source>
</evidence>
<dbReference type="GO" id="GO:0005840">
    <property type="term" value="C:ribosome"/>
    <property type="evidence" value="ECO:0007669"/>
    <property type="project" value="UniProtKB-KW"/>
</dbReference>
<accession>A0A7J8GBB8</accession>
<dbReference type="PANTHER" id="PTHR11502">
    <property type="entry name" value="40S RIBOSOMAL PROTEIN S6"/>
    <property type="match status" value="1"/>
</dbReference>
<evidence type="ECO:0000313" key="7">
    <source>
        <dbReference type="Proteomes" id="UP000593571"/>
    </source>
</evidence>